<proteinExistence type="predicted"/>
<accession>A0ABP1AA52</accession>
<organism evidence="2 3">
    <name type="scientific">Sphagnum jensenii</name>
    <dbReference type="NCBI Taxonomy" id="128206"/>
    <lineage>
        <taxon>Eukaryota</taxon>
        <taxon>Viridiplantae</taxon>
        <taxon>Streptophyta</taxon>
        <taxon>Embryophyta</taxon>
        <taxon>Bryophyta</taxon>
        <taxon>Sphagnophytina</taxon>
        <taxon>Sphagnopsida</taxon>
        <taxon>Sphagnales</taxon>
        <taxon>Sphagnaceae</taxon>
        <taxon>Sphagnum</taxon>
    </lineage>
</organism>
<protein>
    <submittedName>
        <fullName evidence="2">Uncharacterized protein</fullName>
    </submittedName>
</protein>
<evidence type="ECO:0000313" key="3">
    <source>
        <dbReference type="Proteomes" id="UP001497522"/>
    </source>
</evidence>
<sequence length="130" mass="14161">MKAAPGVPVAARPRDARSLDVGGGGGRRQGREGRRWTREWGTSVGKGKKKRKKKKKSKRLEGREVAAAGGGGQSDGFLIGASNPPFSSLTLKYTFFLPRKHLWIVEPTSAVADFVDDYFLSLSRPLYIAS</sequence>
<name>A0ABP1AA52_9BRYO</name>
<dbReference type="EMBL" id="OZ023711">
    <property type="protein sequence ID" value="CAK9859337.1"/>
    <property type="molecule type" value="Genomic_DNA"/>
</dbReference>
<reference evidence="2" key="1">
    <citation type="submission" date="2024-03" db="EMBL/GenBank/DDBJ databases">
        <authorList>
            <consortium name="ELIXIR-Norway"/>
            <consortium name="Elixir Norway"/>
        </authorList>
    </citation>
    <scope>NUCLEOTIDE SEQUENCE</scope>
</reference>
<dbReference type="Proteomes" id="UP001497522">
    <property type="component" value="Chromosome 10"/>
</dbReference>
<evidence type="ECO:0000313" key="2">
    <source>
        <dbReference type="EMBL" id="CAK9859337.1"/>
    </source>
</evidence>
<evidence type="ECO:0000256" key="1">
    <source>
        <dbReference type="SAM" id="MobiDB-lite"/>
    </source>
</evidence>
<feature type="compositionally biased region" description="Low complexity" evidence="1">
    <location>
        <begin position="1"/>
        <end position="11"/>
    </location>
</feature>
<gene>
    <name evidence="2" type="ORF">CSSPJE1EN2_LOCUS2332</name>
</gene>
<feature type="compositionally biased region" description="Basic and acidic residues" evidence="1">
    <location>
        <begin position="29"/>
        <end position="38"/>
    </location>
</feature>
<keyword evidence="3" id="KW-1185">Reference proteome</keyword>
<feature type="region of interest" description="Disordered" evidence="1">
    <location>
        <begin position="1"/>
        <end position="69"/>
    </location>
</feature>
<feature type="compositionally biased region" description="Basic residues" evidence="1">
    <location>
        <begin position="46"/>
        <end position="58"/>
    </location>
</feature>